<dbReference type="OrthoDB" id="9772456at2"/>
<reference evidence="9 11" key="1">
    <citation type="submission" date="2019-05" db="EMBL/GenBank/DDBJ databases">
        <title>Mumia sp. nov., isolated from the intestinal contents of plateau pika (Ochotona curzoniae) in the Qinghai-Tibet plateau of China.</title>
        <authorList>
            <person name="Tian Z."/>
        </authorList>
    </citation>
    <scope>NUCLEOTIDE SEQUENCE [LARGE SCALE GENOMIC DNA]</scope>
    <source>
        <strain evidence="11">527</strain>
        <strain evidence="9">Z527</strain>
    </source>
</reference>
<dbReference type="GO" id="GO:0046872">
    <property type="term" value="F:metal ion binding"/>
    <property type="evidence" value="ECO:0007669"/>
    <property type="project" value="UniProtKB-KW"/>
</dbReference>
<evidence type="ECO:0000256" key="6">
    <source>
        <dbReference type="ARBA" id="ARBA00022842"/>
    </source>
</evidence>
<dbReference type="Gene3D" id="3.40.190.80">
    <property type="match status" value="1"/>
</dbReference>
<dbReference type="PROSITE" id="PS00630">
    <property type="entry name" value="IMP_2"/>
    <property type="match status" value="1"/>
</dbReference>
<keyword evidence="5 8" id="KW-0378">Hydrolase</keyword>
<evidence type="ECO:0000256" key="7">
    <source>
        <dbReference type="PIRSR" id="PIRSR600760-2"/>
    </source>
</evidence>
<dbReference type="SUPFAM" id="SSF56655">
    <property type="entry name" value="Carbohydrate phosphatase"/>
    <property type="match status" value="1"/>
</dbReference>
<dbReference type="Proteomes" id="UP000306740">
    <property type="component" value="Unassembled WGS sequence"/>
</dbReference>
<evidence type="ECO:0000256" key="5">
    <source>
        <dbReference type="ARBA" id="ARBA00022801"/>
    </source>
</evidence>
<dbReference type="InterPro" id="IPR020583">
    <property type="entry name" value="Inositol_monoP_metal-BS"/>
</dbReference>
<evidence type="ECO:0000256" key="2">
    <source>
        <dbReference type="ARBA" id="ARBA00001946"/>
    </source>
</evidence>
<dbReference type="InterPro" id="IPR000760">
    <property type="entry name" value="Inositol_monophosphatase-like"/>
</dbReference>
<dbReference type="EMBL" id="VDFR01000022">
    <property type="protein sequence ID" value="TNC49666.1"/>
    <property type="molecule type" value="Genomic_DNA"/>
</dbReference>
<feature type="binding site" evidence="7">
    <location>
        <position position="100"/>
    </location>
    <ligand>
        <name>Mg(2+)</name>
        <dbReference type="ChEBI" id="CHEBI:18420"/>
        <label>1</label>
        <note>catalytic</note>
    </ligand>
</feature>
<evidence type="ECO:0000256" key="3">
    <source>
        <dbReference type="ARBA" id="ARBA00009759"/>
    </source>
</evidence>
<dbReference type="GO" id="GO:0007165">
    <property type="term" value="P:signal transduction"/>
    <property type="evidence" value="ECO:0007669"/>
    <property type="project" value="TreeGrafter"/>
</dbReference>
<evidence type="ECO:0000256" key="4">
    <source>
        <dbReference type="ARBA" id="ARBA00022723"/>
    </source>
</evidence>
<feature type="binding site" evidence="7">
    <location>
        <position position="97"/>
    </location>
    <ligand>
        <name>Mg(2+)</name>
        <dbReference type="ChEBI" id="CHEBI:18420"/>
        <label>1</label>
        <note>catalytic</note>
    </ligand>
</feature>
<comment type="catalytic activity">
    <reaction evidence="1 8">
        <text>a myo-inositol phosphate + H2O = myo-inositol + phosphate</text>
        <dbReference type="Rhea" id="RHEA:24056"/>
        <dbReference type="ChEBI" id="CHEBI:15377"/>
        <dbReference type="ChEBI" id="CHEBI:17268"/>
        <dbReference type="ChEBI" id="CHEBI:43474"/>
        <dbReference type="ChEBI" id="CHEBI:84139"/>
        <dbReference type="EC" id="3.1.3.25"/>
    </reaction>
</comment>
<dbReference type="PRINTS" id="PR00377">
    <property type="entry name" value="IMPHPHTASES"/>
</dbReference>
<dbReference type="Pfam" id="PF00459">
    <property type="entry name" value="Inositol_P"/>
    <property type="match status" value="1"/>
</dbReference>
<comment type="caution">
    <text evidence="9">The sequence shown here is derived from an EMBL/GenBank/DDBJ whole genome shotgun (WGS) entry which is preliminary data.</text>
</comment>
<evidence type="ECO:0000313" key="9">
    <source>
        <dbReference type="EMBL" id="TNC49492.1"/>
    </source>
</evidence>
<evidence type="ECO:0000313" key="10">
    <source>
        <dbReference type="EMBL" id="TNC49666.1"/>
    </source>
</evidence>
<gene>
    <name evidence="10" type="ORF">FHE65_05145</name>
    <name evidence="9" type="ORF">FHE65_05275</name>
</gene>
<feature type="binding site" evidence="7">
    <location>
        <position position="230"/>
    </location>
    <ligand>
        <name>Mg(2+)</name>
        <dbReference type="ChEBI" id="CHEBI:18420"/>
        <label>1</label>
        <note>catalytic</note>
    </ligand>
</feature>
<name>A0A5C4MWS4_9ACTN</name>
<accession>A0A5C4MWS4</accession>
<dbReference type="Gene3D" id="3.30.540.10">
    <property type="entry name" value="Fructose-1,6-Bisphosphatase, subunit A, domain 1"/>
    <property type="match status" value="1"/>
</dbReference>
<keyword evidence="4 7" id="KW-0479">Metal-binding</keyword>
<evidence type="ECO:0000256" key="8">
    <source>
        <dbReference type="RuleBase" id="RU364068"/>
    </source>
</evidence>
<feature type="binding site" evidence="7">
    <location>
        <position position="75"/>
    </location>
    <ligand>
        <name>Mg(2+)</name>
        <dbReference type="ChEBI" id="CHEBI:18420"/>
        <label>1</label>
        <note>catalytic</note>
    </ligand>
</feature>
<dbReference type="RefSeq" id="WP_139105414.1">
    <property type="nucleotide sequence ID" value="NZ_VDFR01000022.1"/>
</dbReference>
<evidence type="ECO:0000313" key="11">
    <source>
        <dbReference type="Proteomes" id="UP000306740"/>
    </source>
</evidence>
<dbReference type="InterPro" id="IPR020550">
    <property type="entry name" value="Inositol_monophosphatase_CS"/>
</dbReference>
<dbReference type="PROSITE" id="PS00629">
    <property type="entry name" value="IMP_1"/>
    <property type="match status" value="1"/>
</dbReference>
<proteinExistence type="inferred from homology"/>
<evidence type="ECO:0000256" key="1">
    <source>
        <dbReference type="ARBA" id="ARBA00001033"/>
    </source>
</evidence>
<sequence length="277" mass="28924">MSTARPDPRALGTLALTTGRAAAAFVREQRPAGRVDVAATKSSPTDPVTEIDRGTEHLVRSRILADRPHDTILGEEGGETAGEESLSSAGAVRWVVDPIDGTVNFVYGLPHYAVAIAAEVDGVVEAACVIDVASGHEYTAVRGGGAFVRESPSRRAVRLRAVGPSQMSHALVATGFNYVPEIRARQAQAVARMLGDVRDIRRTGSAALDLCALAAGRLDAYVEQGLAPWDIAAGGLIAREAGAVVTGLDGPPDARLVVAAPEAFAQEFIRLVHACGF</sequence>
<organism evidence="9 11">
    <name type="scientific">Mumia zhuanghuii</name>
    <dbReference type="NCBI Taxonomy" id="2585211"/>
    <lineage>
        <taxon>Bacteria</taxon>
        <taxon>Bacillati</taxon>
        <taxon>Actinomycetota</taxon>
        <taxon>Actinomycetes</taxon>
        <taxon>Propionibacteriales</taxon>
        <taxon>Nocardioidaceae</taxon>
        <taxon>Mumia</taxon>
    </lineage>
</organism>
<feature type="binding site" evidence="7">
    <location>
        <position position="99"/>
    </location>
    <ligand>
        <name>Mg(2+)</name>
        <dbReference type="ChEBI" id="CHEBI:18420"/>
        <label>1</label>
        <note>catalytic</note>
    </ligand>
</feature>
<dbReference type="PANTHER" id="PTHR20854">
    <property type="entry name" value="INOSITOL MONOPHOSPHATASE"/>
    <property type="match status" value="1"/>
</dbReference>
<dbReference type="GO" id="GO:0008934">
    <property type="term" value="F:inositol monophosphate 1-phosphatase activity"/>
    <property type="evidence" value="ECO:0007669"/>
    <property type="project" value="InterPro"/>
</dbReference>
<dbReference type="CDD" id="cd01639">
    <property type="entry name" value="IMPase"/>
    <property type="match status" value="1"/>
</dbReference>
<dbReference type="AlphaFoldDB" id="A0A5C4MWS4"/>
<dbReference type="GO" id="GO:0046854">
    <property type="term" value="P:phosphatidylinositol phosphate biosynthetic process"/>
    <property type="evidence" value="ECO:0007669"/>
    <property type="project" value="InterPro"/>
</dbReference>
<dbReference type="PANTHER" id="PTHR20854:SF4">
    <property type="entry name" value="INOSITOL-1-MONOPHOSPHATASE-RELATED"/>
    <property type="match status" value="1"/>
</dbReference>
<protein>
    <recommendedName>
        <fullName evidence="8">Inositol-1-monophosphatase</fullName>
        <ecNumber evidence="8">3.1.3.25</ecNumber>
    </recommendedName>
</protein>
<dbReference type="EC" id="3.1.3.25" evidence="8"/>
<dbReference type="GO" id="GO:0006020">
    <property type="term" value="P:inositol metabolic process"/>
    <property type="evidence" value="ECO:0007669"/>
    <property type="project" value="TreeGrafter"/>
</dbReference>
<comment type="similarity">
    <text evidence="3 8">Belongs to the inositol monophosphatase superfamily.</text>
</comment>
<keyword evidence="6 7" id="KW-0460">Magnesium</keyword>
<dbReference type="EMBL" id="VDFR01000023">
    <property type="protein sequence ID" value="TNC49492.1"/>
    <property type="molecule type" value="Genomic_DNA"/>
</dbReference>
<comment type="cofactor">
    <cofactor evidence="2 7 8">
        <name>Mg(2+)</name>
        <dbReference type="ChEBI" id="CHEBI:18420"/>
    </cofactor>
</comment>
<dbReference type="InterPro" id="IPR033942">
    <property type="entry name" value="IMPase"/>
</dbReference>